<reference evidence="1 2" key="1">
    <citation type="submission" date="2015-07" db="EMBL/GenBank/DDBJ databases">
        <title>The genome of Melipona quadrifasciata.</title>
        <authorList>
            <person name="Pan H."/>
            <person name="Kapheim K."/>
        </authorList>
    </citation>
    <scope>NUCLEOTIDE SEQUENCE [LARGE SCALE GENOMIC DNA]</scope>
    <source>
        <strain evidence="1">0111107301</strain>
        <tissue evidence="1">Whole body</tissue>
    </source>
</reference>
<organism evidence="1 2">
    <name type="scientific">Melipona quadrifasciata</name>
    <dbReference type="NCBI Taxonomy" id="166423"/>
    <lineage>
        <taxon>Eukaryota</taxon>
        <taxon>Metazoa</taxon>
        <taxon>Ecdysozoa</taxon>
        <taxon>Arthropoda</taxon>
        <taxon>Hexapoda</taxon>
        <taxon>Insecta</taxon>
        <taxon>Pterygota</taxon>
        <taxon>Neoptera</taxon>
        <taxon>Endopterygota</taxon>
        <taxon>Hymenoptera</taxon>
        <taxon>Apocrita</taxon>
        <taxon>Aculeata</taxon>
        <taxon>Apoidea</taxon>
        <taxon>Anthophila</taxon>
        <taxon>Apidae</taxon>
        <taxon>Melipona</taxon>
    </lineage>
</organism>
<name>A0A0N0U6G2_9HYME</name>
<accession>A0A0N0U6G2</accession>
<protein>
    <submittedName>
        <fullName evidence="1">Uncharacterized protein</fullName>
    </submittedName>
</protein>
<gene>
    <name evidence="1" type="ORF">WN51_10598</name>
</gene>
<evidence type="ECO:0000313" key="2">
    <source>
        <dbReference type="Proteomes" id="UP000053105"/>
    </source>
</evidence>
<dbReference type="EMBL" id="KQ435728">
    <property type="protein sequence ID" value="KOX77808.1"/>
    <property type="molecule type" value="Genomic_DNA"/>
</dbReference>
<evidence type="ECO:0000313" key="1">
    <source>
        <dbReference type="EMBL" id="KOX77808.1"/>
    </source>
</evidence>
<dbReference type="AlphaFoldDB" id="A0A0N0U6G2"/>
<sequence length="178" mass="20361">MQIQIYSVYSALELCTDNHYMVCSSEAQKVQHVTVFHKFNSTKCVVRQVLGLLSQSDKKFGYTKQRIKVSYLKSKTIFTLLYDSIYGPVSLYIQKQKLTTKIHDLEIAIDIKNIFLAALQIPLTMILLPNLDSRRMRMLLNSSPGLNSKTSDVQDINVPISGKLKFGKQKEAKRERIS</sequence>
<proteinExistence type="predicted"/>
<dbReference type="Proteomes" id="UP000053105">
    <property type="component" value="Unassembled WGS sequence"/>
</dbReference>
<keyword evidence="2" id="KW-1185">Reference proteome</keyword>